<evidence type="ECO:0000313" key="2">
    <source>
        <dbReference type="EMBL" id="MDL5034590.1"/>
    </source>
</evidence>
<protein>
    <recommendedName>
        <fullName evidence="4">Porin</fullName>
    </recommendedName>
</protein>
<feature type="chain" id="PRO_5046199412" description="Porin" evidence="1">
    <location>
        <begin position="28"/>
        <end position="378"/>
    </location>
</feature>
<keyword evidence="1" id="KW-0732">Signal</keyword>
<reference evidence="2 3" key="1">
    <citation type="submission" date="2023-06" db="EMBL/GenBank/DDBJ databases">
        <title>Pelomonas sp. APW6 16S ribosomal RNA gene genome sequencing and assembly.</title>
        <authorList>
            <person name="Woo H."/>
        </authorList>
    </citation>
    <scope>NUCLEOTIDE SEQUENCE [LARGE SCALE GENOMIC DNA]</scope>
    <source>
        <strain evidence="2 3">APW6</strain>
    </source>
</reference>
<accession>A0ABT7LS85</accession>
<dbReference type="EMBL" id="JASVDS010000010">
    <property type="protein sequence ID" value="MDL5034590.1"/>
    <property type="molecule type" value="Genomic_DNA"/>
</dbReference>
<dbReference type="Gene3D" id="2.40.160.10">
    <property type="entry name" value="Porin"/>
    <property type="match status" value="1"/>
</dbReference>
<dbReference type="Proteomes" id="UP001238603">
    <property type="component" value="Unassembled WGS sequence"/>
</dbReference>
<dbReference type="RefSeq" id="WP_285984663.1">
    <property type="nucleotide sequence ID" value="NZ_JASVDS010000010.1"/>
</dbReference>
<comment type="caution">
    <text evidence="2">The sequence shown here is derived from an EMBL/GenBank/DDBJ whole genome shotgun (WGS) entry which is preliminary data.</text>
</comment>
<evidence type="ECO:0000313" key="3">
    <source>
        <dbReference type="Proteomes" id="UP001238603"/>
    </source>
</evidence>
<evidence type="ECO:0008006" key="4">
    <source>
        <dbReference type="Google" id="ProtNLM"/>
    </source>
</evidence>
<feature type="signal peptide" evidence="1">
    <location>
        <begin position="1"/>
        <end position="27"/>
    </location>
</feature>
<dbReference type="SUPFAM" id="SSF56935">
    <property type="entry name" value="Porins"/>
    <property type="match status" value="1"/>
</dbReference>
<proteinExistence type="predicted"/>
<gene>
    <name evidence="2" type="ORF">QRD43_21980</name>
</gene>
<keyword evidence="3" id="KW-1185">Reference proteome</keyword>
<name>A0ABT7LS85_9BURK</name>
<evidence type="ECO:0000256" key="1">
    <source>
        <dbReference type="SAM" id="SignalP"/>
    </source>
</evidence>
<sequence length="378" mass="42010">MRTVRLRLVPALLGLWGAGLLGATAQAQEWKTSGFASLVVGRSSGACVSDTGMASSYQSDCTRYIADWAHAGVYSQDWSASQETRAGVQLTWTPTKDWSATTQITARTRPDQHLNLEWAYLSWTPSPSWTLQAGRKRLPLYFYSDFQDIGYAYNTIRPSPDVYGWDVVNYNGLSAAWRTELGGWNLRVEGLYGGETSKKNPYSKIVSDDSLDVRWSGIVGAVAELEHDWFSARLSYIRSDFQQGLHGQGWGTLPDGSMKGRQSFIGIALNADPGEWVLRSEFGRSKRPAVGYDADYYLATVGHRFGPWTPTVGISQYKEKARLADYSALDTRSLLLAVRYELNASSALKLQWDRVREHGAQPFAGNANALTASWDLVF</sequence>
<dbReference type="InterPro" id="IPR023614">
    <property type="entry name" value="Porin_dom_sf"/>
</dbReference>
<organism evidence="2 3">
    <name type="scientific">Roseateles subflavus</name>
    <dbReference type="NCBI Taxonomy" id="3053353"/>
    <lineage>
        <taxon>Bacteria</taxon>
        <taxon>Pseudomonadati</taxon>
        <taxon>Pseudomonadota</taxon>
        <taxon>Betaproteobacteria</taxon>
        <taxon>Burkholderiales</taxon>
        <taxon>Sphaerotilaceae</taxon>
        <taxon>Roseateles</taxon>
    </lineage>
</organism>